<dbReference type="Proteomes" id="UP001163603">
    <property type="component" value="Chromosome 14"/>
</dbReference>
<proteinExistence type="predicted"/>
<gene>
    <name evidence="1" type="ORF">Pint_33432</name>
</gene>
<protein>
    <submittedName>
        <fullName evidence="1">Uncharacterized protein</fullName>
    </submittedName>
</protein>
<keyword evidence="2" id="KW-1185">Reference proteome</keyword>
<dbReference type="EMBL" id="CM047749">
    <property type="protein sequence ID" value="KAJ0010735.1"/>
    <property type="molecule type" value="Genomic_DNA"/>
</dbReference>
<evidence type="ECO:0000313" key="1">
    <source>
        <dbReference type="EMBL" id="KAJ0010735.1"/>
    </source>
</evidence>
<evidence type="ECO:0000313" key="2">
    <source>
        <dbReference type="Proteomes" id="UP001163603"/>
    </source>
</evidence>
<reference evidence="2" key="1">
    <citation type="journal article" date="2023" name="G3 (Bethesda)">
        <title>Genome assembly and association tests identify interacting loci associated with vigor, precocity, and sex in interspecific pistachio rootstocks.</title>
        <authorList>
            <person name="Palmer W."/>
            <person name="Jacygrad E."/>
            <person name="Sagayaradj S."/>
            <person name="Cavanaugh K."/>
            <person name="Han R."/>
            <person name="Bertier L."/>
            <person name="Beede B."/>
            <person name="Kafkas S."/>
            <person name="Golino D."/>
            <person name="Preece J."/>
            <person name="Michelmore R."/>
        </authorList>
    </citation>
    <scope>NUCLEOTIDE SEQUENCE [LARGE SCALE GENOMIC DNA]</scope>
</reference>
<organism evidence="1 2">
    <name type="scientific">Pistacia integerrima</name>
    <dbReference type="NCBI Taxonomy" id="434235"/>
    <lineage>
        <taxon>Eukaryota</taxon>
        <taxon>Viridiplantae</taxon>
        <taxon>Streptophyta</taxon>
        <taxon>Embryophyta</taxon>
        <taxon>Tracheophyta</taxon>
        <taxon>Spermatophyta</taxon>
        <taxon>Magnoliopsida</taxon>
        <taxon>eudicotyledons</taxon>
        <taxon>Gunneridae</taxon>
        <taxon>Pentapetalae</taxon>
        <taxon>rosids</taxon>
        <taxon>malvids</taxon>
        <taxon>Sapindales</taxon>
        <taxon>Anacardiaceae</taxon>
        <taxon>Pistacia</taxon>
    </lineage>
</organism>
<accession>A0ACC0X5Y9</accession>
<name>A0ACC0X5Y9_9ROSI</name>
<comment type="caution">
    <text evidence="1">The sequence shown here is derived from an EMBL/GenBank/DDBJ whole genome shotgun (WGS) entry which is preliminary data.</text>
</comment>
<sequence>MTMWWLMMQSAMEVSVIAVVKVLAPFHARFALI</sequence>